<proteinExistence type="predicted"/>
<protein>
    <submittedName>
        <fullName evidence="1">Uncharacterized protein</fullName>
    </submittedName>
</protein>
<comment type="caution">
    <text evidence="1">The sequence shown here is derived from an EMBL/GenBank/DDBJ whole genome shotgun (WGS) entry which is preliminary data.</text>
</comment>
<gene>
    <name evidence="1" type="ORF">NQ176_g658</name>
</gene>
<dbReference type="Proteomes" id="UP001143910">
    <property type="component" value="Unassembled WGS sequence"/>
</dbReference>
<sequence>MKQSTLVLLVLSMASTIAAASPQLFRRDGECTSNSDCVSGQCCSQYGYCGTGPEYCGSSNSPPSQPSGGGGGSGIHVDNANGSIYRFGDANECHRILRDYGACGISTYFQNVDPNASFVAMPAGFFDQYGAAQHNSLCGKTITISKNGVSRTGVVADRNLSSDNSIDMCLDLWTAFGGQDNDGTVIHGMSFDI</sequence>
<evidence type="ECO:0000313" key="1">
    <source>
        <dbReference type="EMBL" id="KAJ2983471.1"/>
    </source>
</evidence>
<organism evidence="1 2">
    <name type="scientific">Zarea fungicola</name>
    <dbReference type="NCBI Taxonomy" id="93591"/>
    <lineage>
        <taxon>Eukaryota</taxon>
        <taxon>Fungi</taxon>
        <taxon>Dikarya</taxon>
        <taxon>Ascomycota</taxon>
        <taxon>Pezizomycotina</taxon>
        <taxon>Sordariomycetes</taxon>
        <taxon>Hypocreomycetidae</taxon>
        <taxon>Hypocreales</taxon>
        <taxon>Cordycipitaceae</taxon>
        <taxon>Zarea</taxon>
    </lineage>
</organism>
<evidence type="ECO:0000313" key="2">
    <source>
        <dbReference type="Proteomes" id="UP001143910"/>
    </source>
</evidence>
<reference evidence="1" key="1">
    <citation type="submission" date="2022-08" db="EMBL/GenBank/DDBJ databases">
        <title>Genome Sequence of Lecanicillium fungicola.</title>
        <authorList>
            <person name="Buettner E."/>
        </authorList>
    </citation>
    <scope>NUCLEOTIDE SEQUENCE</scope>
    <source>
        <strain evidence="1">Babe33</strain>
    </source>
</reference>
<name>A0ACC1NYB0_9HYPO</name>
<keyword evidence="2" id="KW-1185">Reference proteome</keyword>
<dbReference type="EMBL" id="JANJQO010000028">
    <property type="protein sequence ID" value="KAJ2983471.1"/>
    <property type="molecule type" value="Genomic_DNA"/>
</dbReference>
<accession>A0ACC1NYB0</accession>